<feature type="transmembrane region" description="Helical" evidence="2">
    <location>
        <begin position="208"/>
        <end position="229"/>
    </location>
</feature>
<organism evidence="3 4">
    <name type="scientific">Linum tenue</name>
    <dbReference type="NCBI Taxonomy" id="586396"/>
    <lineage>
        <taxon>Eukaryota</taxon>
        <taxon>Viridiplantae</taxon>
        <taxon>Streptophyta</taxon>
        <taxon>Embryophyta</taxon>
        <taxon>Tracheophyta</taxon>
        <taxon>Spermatophyta</taxon>
        <taxon>Magnoliopsida</taxon>
        <taxon>eudicotyledons</taxon>
        <taxon>Gunneridae</taxon>
        <taxon>Pentapetalae</taxon>
        <taxon>rosids</taxon>
        <taxon>fabids</taxon>
        <taxon>Malpighiales</taxon>
        <taxon>Linaceae</taxon>
        <taxon>Linum</taxon>
    </lineage>
</organism>
<dbReference type="AlphaFoldDB" id="A0AAV0NZH8"/>
<protein>
    <recommendedName>
        <fullName evidence="5">Protein DETOXIFICATION</fullName>
    </recommendedName>
</protein>
<dbReference type="Pfam" id="PF01554">
    <property type="entry name" value="MatE"/>
    <property type="match status" value="1"/>
</dbReference>
<evidence type="ECO:0000313" key="3">
    <source>
        <dbReference type="EMBL" id="CAI0463506.1"/>
    </source>
</evidence>
<evidence type="ECO:0008006" key="5">
    <source>
        <dbReference type="Google" id="ProtNLM"/>
    </source>
</evidence>
<gene>
    <name evidence="3" type="ORF">LITE_LOCUS35793</name>
</gene>
<keyword evidence="4" id="KW-1185">Reference proteome</keyword>
<evidence type="ECO:0000256" key="2">
    <source>
        <dbReference type="SAM" id="Phobius"/>
    </source>
</evidence>
<comment type="caution">
    <text evidence="3">The sequence shown here is derived from an EMBL/GenBank/DDBJ whole genome shotgun (WGS) entry which is preliminary data.</text>
</comment>
<keyword evidence="2" id="KW-1133">Transmembrane helix</keyword>
<accession>A0AAV0NZH8</accession>
<keyword evidence="2" id="KW-0812">Transmembrane</keyword>
<name>A0AAV0NZH8_9ROSI</name>
<dbReference type="Proteomes" id="UP001154282">
    <property type="component" value="Unassembled WGS sequence"/>
</dbReference>
<dbReference type="GO" id="GO:0015297">
    <property type="term" value="F:antiporter activity"/>
    <property type="evidence" value="ECO:0007669"/>
    <property type="project" value="InterPro"/>
</dbReference>
<proteinExistence type="inferred from homology"/>
<reference evidence="3" key="1">
    <citation type="submission" date="2022-08" db="EMBL/GenBank/DDBJ databases">
        <authorList>
            <person name="Gutierrez-Valencia J."/>
        </authorList>
    </citation>
    <scope>NUCLEOTIDE SEQUENCE</scope>
</reference>
<feature type="transmembrane region" description="Helical" evidence="2">
    <location>
        <begin position="174"/>
        <end position="196"/>
    </location>
</feature>
<dbReference type="PANTHER" id="PTHR11206">
    <property type="entry name" value="MULTIDRUG RESISTANCE PROTEIN"/>
    <property type="match status" value="1"/>
</dbReference>
<feature type="transmembrane region" description="Helical" evidence="2">
    <location>
        <begin position="235"/>
        <end position="260"/>
    </location>
</feature>
<keyword evidence="2" id="KW-0472">Membrane</keyword>
<dbReference type="InterPro" id="IPR002528">
    <property type="entry name" value="MATE_fam"/>
</dbReference>
<feature type="transmembrane region" description="Helical" evidence="2">
    <location>
        <begin position="144"/>
        <end position="168"/>
    </location>
</feature>
<feature type="transmembrane region" description="Helical" evidence="2">
    <location>
        <begin position="319"/>
        <end position="340"/>
    </location>
</feature>
<feature type="transmembrane region" description="Helical" evidence="2">
    <location>
        <begin position="281"/>
        <end position="307"/>
    </location>
</feature>
<dbReference type="EMBL" id="CAMGYJ010000008">
    <property type="protein sequence ID" value="CAI0463506.1"/>
    <property type="molecule type" value="Genomic_DNA"/>
</dbReference>
<dbReference type="GO" id="GO:0042910">
    <property type="term" value="F:xenobiotic transmembrane transporter activity"/>
    <property type="evidence" value="ECO:0007669"/>
    <property type="project" value="InterPro"/>
</dbReference>
<evidence type="ECO:0000313" key="4">
    <source>
        <dbReference type="Proteomes" id="UP001154282"/>
    </source>
</evidence>
<evidence type="ECO:0000256" key="1">
    <source>
        <dbReference type="ARBA" id="ARBA00010199"/>
    </source>
</evidence>
<dbReference type="GO" id="GO:0016020">
    <property type="term" value="C:membrane"/>
    <property type="evidence" value="ECO:0007669"/>
    <property type="project" value="InterPro"/>
</dbReference>
<comment type="similarity">
    <text evidence="1">Belongs to the multi antimicrobial extrusion (MATE) (TC 2.A.66.1) family.</text>
</comment>
<sequence>MADYRQPLLPPRSEDIDDHEQRLVQKSAAAAEASFAVGAGDIQPIRSLGDFSREFLAESGRLWFLAGPAIFMCLCQYSLGAVTQVFAGQVGTLELAAVSVENSVIASFSSGTMLGMGSALETLCGQAYGAGQLDMLGVYLQRSWVILLATSLLLSLLYVFAGPFLLLIGQEASLSAAAGVFTIWMLPQLFAFALNFPMVKFLQAQSKMAAIAAIAAAALVLHVALSWVLTVEVGMGVAGLAVALNVSWWFIDVAQLAYVVSGRCGRAWSGFTWKAFTNLWGFVKLSLASAVMICLEVWYFMVLILFAGYLKDAEVAVDALSICMIIIELIYKELVFFSFLQRQNFQRTRSSSSENSKVGACGRGDILIHGRHCPCTPSHPYQRPLPCSLLQRSSSAASRHQNDSFAGSLHRSQQRSTCSLRCGGRGWMASSCGIREHC</sequence>